<sequence>MTQAYQQTLQGKIDSGFGYRSTADEVLAGIDLSGKLALVTGGYSGLGLETTRALVKAGAHVVVPARRPDTAREALAGIENVEVDELDLSNLDSVRAFAQRFLDSGRSIDLAILNAGIMACPETRVGPGWELQFATNHLGHYTLINLLWPALKANGGARVVATSSTGHHFSPIRWDNLNFEGNYHKFEAYGQSKTANSLFAVELDRLGAEHGVRAFAVHPGGIMTPLQRHMPKEEMIALKWIGEDGETVNEAFKTPEQGAATQVWAATSPQLEGKGGVYCEDCDIAEPFHPDKRAVGVKDYAIDPEQAERLWKLSAELTGADLSKS</sequence>
<gene>
    <name evidence="3" type="ORF">JOC58_000180</name>
</gene>
<dbReference type="EMBL" id="JAVDQH010000001">
    <property type="protein sequence ID" value="MDR6242296.1"/>
    <property type="molecule type" value="Genomic_DNA"/>
</dbReference>
<dbReference type="Pfam" id="PF00106">
    <property type="entry name" value="adh_short"/>
    <property type="match status" value="1"/>
</dbReference>
<evidence type="ECO:0000256" key="1">
    <source>
        <dbReference type="ARBA" id="ARBA00006484"/>
    </source>
</evidence>
<name>A0ABU1ITR6_9BACL</name>
<comment type="caution">
    <text evidence="3">The sequence shown here is derived from an EMBL/GenBank/DDBJ whole genome shotgun (WGS) entry which is preliminary data.</text>
</comment>
<dbReference type="NCBIfam" id="NF004845">
    <property type="entry name" value="PRK06196.1"/>
    <property type="match status" value="1"/>
</dbReference>
<dbReference type="SUPFAM" id="SSF51735">
    <property type="entry name" value="NAD(P)-binding Rossmann-fold domains"/>
    <property type="match status" value="1"/>
</dbReference>
<organism evidence="3 4">
    <name type="scientific">Paenibacillus hunanensis</name>
    <dbReference type="NCBI Taxonomy" id="539262"/>
    <lineage>
        <taxon>Bacteria</taxon>
        <taxon>Bacillati</taxon>
        <taxon>Bacillota</taxon>
        <taxon>Bacilli</taxon>
        <taxon>Bacillales</taxon>
        <taxon>Paenibacillaceae</taxon>
        <taxon>Paenibacillus</taxon>
    </lineage>
</organism>
<dbReference type="PRINTS" id="PR00081">
    <property type="entry name" value="GDHRDH"/>
</dbReference>
<dbReference type="PANTHER" id="PTHR24320:SF148">
    <property type="entry name" value="NAD(P)-BINDING ROSSMANN-FOLD SUPERFAMILY PROTEIN"/>
    <property type="match status" value="1"/>
</dbReference>
<reference evidence="3 4" key="1">
    <citation type="submission" date="2023-07" db="EMBL/GenBank/DDBJ databases">
        <title>Genomic Encyclopedia of Type Strains, Phase IV (KMG-IV): sequencing the most valuable type-strain genomes for metagenomic binning, comparative biology and taxonomic classification.</title>
        <authorList>
            <person name="Goeker M."/>
        </authorList>
    </citation>
    <scope>NUCLEOTIDE SEQUENCE [LARGE SCALE GENOMIC DNA]</scope>
    <source>
        <strain evidence="3 4">DSM 22170</strain>
    </source>
</reference>
<dbReference type="Gene3D" id="3.40.50.720">
    <property type="entry name" value="NAD(P)-binding Rossmann-like Domain"/>
    <property type="match status" value="1"/>
</dbReference>
<keyword evidence="2" id="KW-0560">Oxidoreductase</keyword>
<comment type="similarity">
    <text evidence="1">Belongs to the short-chain dehydrogenases/reductases (SDR) family.</text>
</comment>
<evidence type="ECO:0000313" key="4">
    <source>
        <dbReference type="Proteomes" id="UP001185028"/>
    </source>
</evidence>
<keyword evidence="4" id="KW-1185">Reference proteome</keyword>
<evidence type="ECO:0000256" key="2">
    <source>
        <dbReference type="ARBA" id="ARBA00023002"/>
    </source>
</evidence>
<dbReference type="PANTHER" id="PTHR24320">
    <property type="entry name" value="RETINOL DEHYDROGENASE"/>
    <property type="match status" value="1"/>
</dbReference>
<dbReference type="CDD" id="cd05327">
    <property type="entry name" value="retinol-DH_like_SDR_c_like"/>
    <property type="match status" value="1"/>
</dbReference>
<protein>
    <submittedName>
        <fullName evidence="3">NAD(P)-dependent dehydrogenase (Short-subunit alcohol dehydrogenase family)</fullName>
    </submittedName>
</protein>
<dbReference type="InterPro" id="IPR036291">
    <property type="entry name" value="NAD(P)-bd_dom_sf"/>
</dbReference>
<dbReference type="InterPro" id="IPR002347">
    <property type="entry name" value="SDR_fam"/>
</dbReference>
<dbReference type="RefSeq" id="WP_188774769.1">
    <property type="nucleotide sequence ID" value="NZ_BMMB01000003.1"/>
</dbReference>
<proteinExistence type="inferred from homology"/>
<evidence type="ECO:0000313" key="3">
    <source>
        <dbReference type="EMBL" id="MDR6242296.1"/>
    </source>
</evidence>
<accession>A0ABU1ITR6</accession>
<dbReference type="Proteomes" id="UP001185028">
    <property type="component" value="Unassembled WGS sequence"/>
</dbReference>